<feature type="non-terminal residue" evidence="1">
    <location>
        <position position="68"/>
    </location>
</feature>
<comment type="caution">
    <text evidence="1">The sequence shown here is derived from an EMBL/GenBank/DDBJ whole genome shotgun (WGS) entry which is preliminary data.</text>
</comment>
<sequence length="68" mass="8011">MVLSKFEKVSANCEPRRQGQRIAPASAEEVWNFFCHLRIAQEGWRVAPGSYDHCIRRFVKWRIAQLHV</sequence>
<accession>A0A392UI98</accession>
<dbReference type="EMBL" id="LXQA010812255">
    <property type="protein sequence ID" value="MCI72166.1"/>
    <property type="molecule type" value="Genomic_DNA"/>
</dbReference>
<keyword evidence="2" id="KW-1185">Reference proteome</keyword>
<evidence type="ECO:0000313" key="2">
    <source>
        <dbReference type="Proteomes" id="UP000265520"/>
    </source>
</evidence>
<dbReference type="Proteomes" id="UP000265520">
    <property type="component" value="Unassembled WGS sequence"/>
</dbReference>
<name>A0A392UI98_9FABA</name>
<dbReference type="AlphaFoldDB" id="A0A392UI98"/>
<protein>
    <submittedName>
        <fullName evidence="1">Uncharacterized protein</fullName>
    </submittedName>
</protein>
<organism evidence="1 2">
    <name type="scientific">Trifolium medium</name>
    <dbReference type="NCBI Taxonomy" id="97028"/>
    <lineage>
        <taxon>Eukaryota</taxon>
        <taxon>Viridiplantae</taxon>
        <taxon>Streptophyta</taxon>
        <taxon>Embryophyta</taxon>
        <taxon>Tracheophyta</taxon>
        <taxon>Spermatophyta</taxon>
        <taxon>Magnoliopsida</taxon>
        <taxon>eudicotyledons</taxon>
        <taxon>Gunneridae</taxon>
        <taxon>Pentapetalae</taxon>
        <taxon>rosids</taxon>
        <taxon>fabids</taxon>
        <taxon>Fabales</taxon>
        <taxon>Fabaceae</taxon>
        <taxon>Papilionoideae</taxon>
        <taxon>50 kb inversion clade</taxon>
        <taxon>NPAAA clade</taxon>
        <taxon>Hologalegina</taxon>
        <taxon>IRL clade</taxon>
        <taxon>Trifolieae</taxon>
        <taxon>Trifolium</taxon>
    </lineage>
</organism>
<evidence type="ECO:0000313" key="1">
    <source>
        <dbReference type="EMBL" id="MCI72166.1"/>
    </source>
</evidence>
<reference evidence="1 2" key="1">
    <citation type="journal article" date="2018" name="Front. Plant Sci.">
        <title>Red Clover (Trifolium pratense) and Zigzag Clover (T. medium) - A Picture of Genomic Similarities and Differences.</title>
        <authorList>
            <person name="Dluhosova J."/>
            <person name="Istvanek J."/>
            <person name="Nedelnik J."/>
            <person name="Repkova J."/>
        </authorList>
    </citation>
    <scope>NUCLEOTIDE SEQUENCE [LARGE SCALE GENOMIC DNA]</scope>
    <source>
        <strain evidence="2">cv. 10/8</strain>
        <tissue evidence="1">Leaf</tissue>
    </source>
</reference>
<proteinExistence type="predicted"/>